<sequence length="122" mass="13915">MNQGIWIMIRWYLENTEDFLLFYAIKVAPETELAKSSSQSLCVHLFPNLSHVQPTSIARDGSLLWTCVVSLVRSSGTFDAYDPTQDPERCGPTECNWLAKPDGLYVWVASAHEYVKKFLWPS</sequence>
<dbReference type="GO" id="GO:0005576">
    <property type="term" value="C:extracellular region"/>
    <property type="evidence" value="ECO:0007669"/>
    <property type="project" value="UniProtKB-SubCell"/>
</dbReference>
<dbReference type="Proteomes" id="UP001370490">
    <property type="component" value="Unassembled WGS sequence"/>
</dbReference>
<evidence type="ECO:0000313" key="7">
    <source>
        <dbReference type="Proteomes" id="UP001370490"/>
    </source>
</evidence>
<comment type="subcellular location">
    <subcellularLocation>
        <location evidence="1">Secreted</location>
    </subcellularLocation>
</comment>
<evidence type="ECO:0000256" key="5">
    <source>
        <dbReference type="ARBA" id="ARBA00022729"/>
    </source>
</evidence>
<dbReference type="Pfam" id="PF05938">
    <property type="entry name" value="Self-incomp_S1"/>
    <property type="match status" value="1"/>
</dbReference>
<evidence type="ECO:0000256" key="2">
    <source>
        <dbReference type="ARBA" id="ARBA00005581"/>
    </source>
</evidence>
<evidence type="ECO:0000256" key="4">
    <source>
        <dbReference type="ARBA" id="ARBA00022525"/>
    </source>
</evidence>
<keyword evidence="7" id="KW-1185">Reference proteome</keyword>
<evidence type="ECO:0000256" key="3">
    <source>
        <dbReference type="ARBA" id="ARBA00022471"/>
    </source>
</evidence>
<keyword evidence="3" id="KW-0713">Self-incompatibility</keyword>
<organism evidence="6 7">
    <name type="scientific">Dillenia turbinata</name>
    <dbReference type="NCBI Taxonomy" id="194707"/>
    <lineage>
        <taxon>Eukaryota</taxon>
        <taxon>Viridiplantae</taxon>
        <taxon>Streptophyta</taxon>
        <taxon>Embryophyta</taxon>
        <taxon>Tracheophyta</taxon>
        <taxon>Spermatophyta</taxon>
        <taxon>Magnoliopsida</taxon>
        <taxon>eudicotyledons</taxon>
        <taxon>Gunneridae</taxon>
        <taxon>Pentapetalae</taxon>
        <taxon>Dilleniales</taxon>
        <taxon>Dilleniaceae</taxon>
        <taxon>Dillenia</taxon>
    </lineage>
</organism>
<keyword evidence="5" id="KW-0732">Signal</keyword>
<gene>
    <name evidence="6" type="ORF">RJ641_003732</name>
</gene>
<dbReference type="InterPro" id="IPR010264">
    <property type="entry name" value="Self-incomp_S1"/>
</dbReference>
<protein>
    <submittedName>
        <fullName evidence="6">Plant self-incompatibility S1</fullName>
    </submittedName>
</protein>
<evidence type="ECO:0000313" key="6">
    <source>
        <dbReference type="EMBL" id="KAK6929638.1"/>
    </source>
</evidence>
<dbReference type="AlphaFoldDB" id="A0AAN8VL72"/>
<keyword evidence="4" id="KW-0964">Secreted</keyword>
<comment type="caution">
    <text evidence="6">The sequence shown here is derived from an EMBL/GenBank/DDBJ whole genome shotgun (WGS) entry which is preliminary data.</text>
</comment>
<proteinExistence type="inferred from homology"/>
<reference evidence="6 7" key="1">
    <citation type="submission" date="2023-12" db="EMBL/GenBank/DDBJ databases">
        <title>A high-quality genome assembly for Dillenia turbinata (Dilleniales).</title>
        <authorList>
            <person name="Chanderbali A."/>
        </authorList>
    </citation>
    <scope>NUCLEOTIDE SEQUENCE [LARGE SCALE GENOMIC DNA]</scope>
    <source>
        <strain evidence="6">LSX21</strain>
        <tissue evidence="6">Leaf</tissue>
    </source>
</reference>
<name>A0AAN8VL72_9MAGN</name>
<accession>A0AAN8VL72</accession>
<comment type="similarity">
    <text evidence="2">Belongs to the plant self-incompatibility (S1) protein family.</text>
</comment>
<dbReference type="GO" id="GO:0060320">
    <property type="term" value="P:rejection of self pollen"/>
    <property type="evidence" value="ECO:0007669"/>
    <property type="project" value="UniProtKB-KW"/>
</dbReference>
<dbReference type="EMBL" id="JBAMMX010000012">
    <property type="protein sequence ID" value="KAK6929638.1"/>
    <property type="molecule type" value="Genomic_DNA"/>
</dbReference>
<evidence type="ECO:0000256" key="1">
    <source>
        <dbReference type="ARBA" id="ARBA00004613"/>
    </source>
</evidence>